<evidence type="ECO:0000256" key="1">
    <source>
        <dbReference type="SAM" id="SignalP"/>
    </source>
</evidence>
<dbReference type="AlphaFoldDB" id="A0AA39MGX7"/>
<accession>A0AA39MGX7</accession>
<keyword evidence="3" id="KW-1185">Reference proteome</keyword>
<name>A0AA39MGX7_9AGAR</name>
<organism evidence="2 3">
    <name type="scientific">Armillaria borealis</name>
    <dbReference type="NCBI Taxonomy" id="47425"/>
    <lineage>
        <taxon>Eukaryota</taxon>
        <taxon>Fungi</taxon>
        <taxon>Dikarya</taxon>
        <taxon>Basidiomycota</taxon>
        <taxon>Agaricomycotina</taxon>
        <taxon>Agaricomycetes</taxon>
        <taxon>Agaricomycetidae</taxon>
        <taxon>Agaricales</taxon>
        <taxon>Marasmiineae</taxon>
        <taxon>Physalacriaceae</taxon>
        <taxon>Armillaria</taxon>
    </lineage>
</organism>
<reference evidence="2" key="1">
    <citation type="submission" date="2023-06" db="EMBL/GenBank/DDBJ databases">
        <authorList>
            <consortium name="Lawrence Berkeley National Laboratory"/>
            <person name="Ahrendt S."/>
            <person name="Sahu N."/>
            <person name="Indic B."/>
            <person name="Wong-Bajracharya J."/>
            <person name="Merenyi Z."/>
            <person name="Ke H.-M."/>
            <person name="Monk M."/>
            <person name="Kocsube S."/>
            <person name="Drula E."/>
            <person name="Lipzen A."/>
            <person name="Balint B."/>
            <person name="Henrissat B."/>
            <person name="Andreopoulos B."/>
            <person name="Martin F.M."/>
            <person name="Harder C.B."/>
            <person name="Rigling D."/>
            <person name="Ford K.L."/>
            <person name="Foster G.D."/>
            <person name="Pangilinan J."/>
            <person name="Papanicolaou A."/>
            <person name="Barry K."/>
            <person name="LaButti K."/>
            <person name="Viragh M."/>
            <person name="Koriabine M."/>
            <person name="Yan M."/>
            <person name="Riley R."/>
            <person name="Champramary S."/>
            <person name="Plett K.L."/>
            <person name="Tsai I.J."/>
            <person name="Slot J."/>
            <person name="Sipos G."/>
            <person name="Plett J."/>
            <person name="Nagy L.G."/>
            <person name="Grigoriev I.V."/>
        </authorList>
    </citation>
    <scope>NUCLEOTIDE SEQUENCE</scope>
    <source>
        <strain evidence="2">FPL87.14</strain>
    </source>
</reference>
<gene>
    <name evidence="2" type="ORF">EV421DRAFT_1910388</name>
</gene>
<protein>
    <recommendedName>
        <fullName evidence="4">Cell wall galactomannoprotein</fullName>
    </recommendedName>
</protein>
<evidence type="ECO:0008006" key="4">
    <source>
        <dbReference type="Google" id="ProtNLM"/>
    </source>
</evidence>
<sequence length="194" mass="21075">MFFRILALLPLVSLVTANSFVGRSSVVDPVRNDINNMTITVTSMENACKVFQSMPTKDSATTIMNIGIRLDLQIVSATNDCPGAVVSRDDTQILVNALENLLNNFIKPLFILVLELKSAIEEVDFEGQFCVAIEAIITSTTAFMDEVYTCGADEYKDQLGEMRDEVLAEMAQVKASYCVTVGSGGNSKVSGVEI</sequence>
<feature type="chain" id="PRO_5041452406" description="Cell wall galactomannoprotein" evidence="1">
    <location>
        <begin position="18"/>
        <end position="194"/>
    </location>
</feature>
<evidence type="ECO:0000313" key="2">
    <source>
        <dbReference type="EMBL" id="KAK0433085.1"/>
    </source>
</evidence>
<comment type="caution">
    <text evidence="2">The sequence shown here is derived from an EMBL/GenBank/DDBJ whole genome shotgun (WGS) entry which is preliminary data.</text>
</comment>
<dbReference type="Proteomes" id="UP001175226">
    <property type="component" value="Unassembled WGS sequence"/>
</dbReference>
<dbReference type="EMBL" id="JAUEPT010000085">
    <property type="protein sequence ID" value="KAK0433085.1"/>
    <property type="molecule type" value="Genomic_DNA"/>
</dbReference>
<feature type="signal peptide" evidence="1">
    <location>
        <begin position="1"/>
        <end position="17"/>
    </location>
</feature>
<evidence type="ECO:0000313" key="3">
    <source>
        <dbReference type="Proteomes" id="UP001175226"/>
    </source>
</evidence>
<keyword evidence="1" id="KW-0732">Signal</keyword>
<proteinExistence type="predicted"/>